<accession>A0A512BIB6</accession>
<name>A0A512BIB6_9BACT</name>
<feature type="domain" description="DinB-like" evidence="1">
    <location>
        <begin position="34"/>
        <end position="162"/>
    </location>
</feature>
<comment type="caution">
    <text evidence="2">The sequence shown here is derived from an EMBL/GenBank/DDBJ whole genome shotgun (WGS) entry which is preliminary data.</text>
</comment>
<sequence length="169" mass="19231">MPDLAAGTYPPYFANYINLVHAETVDAAVERYSKEILNFFKNIPAGKVDYKYAEGKWSIKEMLQHIIDTERIFGYRALRISRHDKTPLPGFDESAYALASNASARSWQSLLEEFEAVRKSTDLLLKSFTPGHLQQSGITNDHANTTVAICFVVFGHILHHINILKERYL</sequence>
<evidence type="ECO:0000313" key="2">
    <source>
        <dbReference type="EMBL" id="GEO11690.1"/>
    </source>
</evidence>
<dbReference type="EMBL" id="BJYT01000027">
    <property type="protein sequence ID" value="GEO11690.1"/>
    <property type="molecule type" value="Genomic_DNA"/>
</dbReference>
<gene>
    <name evidence="2" type="ORF">SAE01_41860</name>
</gene>
<dbReference type="InterPro" id="IPR024775">
    <property type="entry name" value="DinB-like"/>
</dbReference>
<dbReference type="Pfam" id="PF12867">
    <property type="entry name" value="DinB_2"/>
    <property type="match status" value="1"/>
</dbReference>
<reference evidence="2 3" key="1">
    <citation type="submission" date="2019-07" db="EMBL/GenBank/DDBJ databases">
        <title>Whole genome shotgun sequence of Segetibacter aerophilus NBRC 106135.</title>
        <authorList>
            <person name="Hosoyama A."/>
            <person name="Uohara A."/>
            <person name="Ohji S."/>
            <person name="Ichikawa N."/>
        </authorList>
    </citation>
    <scope>NUCLEOTIDE SEQUENCE [LARGE SCALE GENOMIC DNA]</scope>
    <source>
        <strain evidence="2 3">NBRC 106135</strain>
    </source>
</reference>
<dbReference type="RefSeq" id="WP_147205803.1">
    <property type="nucleotide sequence ID" value="NZ_BJYT01000027.1"/>
</dbReference>
<proteinExistence type="predicted"/>
<organism evidence="2 3">
    <name type="scientific">Segetibacter aerophilus</name>
    <dbReference type="NCBI Taxonomy" id="670293"/>
    <lineage>
        <taxon>Bacteria</taxon>
        <taxon>Pseudomonadati</taxon>
        <taxon>Bacteroidota</taxon>
        <taxon>Chitinophagia</taxon>
        <taxon>Chitinophagales</taxon>
        <taxon>Chitinophagaceae</taxon>
        <taxon>Segetibacter</taxon>
    </lineage>
</organism>
<evidence type="ECO:0000313" key="3">
    <source>
        <dbReference type="Proteomes" id="UP000321513"/>
    </source>
</evidence>
<dbReference type="Gene3D" id="1.20.120.450">
    <property type="entry name" value="dinb family like domain"/>
    <property type="match status" value="1"/>
</dbReference>
<evidence type="ECO:0000259" key="1">
    <source>
        <dbReference type="Pfam" id="PF12867"/>
    </source>
</evidence>
<dbReference type="AlphaFoldDB" id="A0A512BIB6"/>
<dbReference type="Proteomes" id="UP000321513">
    <property type="component" value="Unassembled WGS sequence"/>
</dbReference>
<protein>
    <submittedName>
        <fullName evidence="2">DNA damage-inducible protein DinB</fullName>
    </submittedName>
</protein>
<keyword evidence="3" id="KW-1185">Reference proteome</keyword>
<dbReference type="OrthoDB" id="9793216at2"/>
<dbReference type="InterPro" id="IPR034660">
    <property type="entry name" value="DinB/YfiT-like"/>
</dbReference>
<dbReference type="SUPFAM" id="SSF109854">
    <property type="entry name" value="DinB/YfiT-like putative metalloenzymes"/>
    <property type="match status" value="1"/>
</dbReference>